<keyword evidence="8" id="KW-1185">Reference proteome</keyword>
<dbReference type="GO" id="GO:0007155">
    <property type="term" value="P:cell adhesion"/>
    <property type="evidence" value="ECO:0007669"/>
    <property type="project" value="InterPro"/>
</dbReference>
<dbReference type="PANTHER" id="PTHR42953:SF1">
    <property type="entry name" value="METAL-BINDING PROTEIN HI_0362-RELATED"/>
    <property type="match status" value="1"/>
</dbReference>
<dbReference type="GO" id="GO:0046872">
    <property type="term" value="F:metal ion binding"/>
    <property type="evidence" value="ECO:0007669"/>
    <property type="project" value="UniProtKB-KW"/>
</dbReference>
<keyword evidence="3" id="KW-0479">Metal-binding</keyword>
<dbReference type="InterPro" id="IPR006129">
    <property type="entry name" value="AdhesinB"/>
</dbReference>
<dbReference type="EMBL" id="CP021354">
    <property type="protein sequence ID" value="AWK74775.1"/>
    <property type="molecule type" value="Genomic_DNA"/>
</dbReference>
<sequence length="308" mass="32439">MTATLRRLVPLGLLLALTASAVTACASSAADGPLVVVTTNILGDVVENVVGDQADVMVLMPRNADPHSFEISAPEAARVASADLVVSNGLGLEEGLGSTVEAARAESIPILEVGERVRPIEYGTGQSSGLLDPHIWTDPDRMREAVALVRDAVIEHVTGVDAQVIRDRSDDYSGQLEELTERMTSRFAGIPEERRTLVTNHHVFGYLAERFDFEVVGAVIPSGTTLASPSASDLSQLAATITSAKAPAIFVDSSQPNRLAEVLASEARLPVAVVSLFTESLGDVGSDAGTYIQMMDSNSLTISRSLAS</sequence>
<accession>A0A2S2C1L2</accession>
<comment type="subcellular location">
    <subcellularLocation>
        <location evidence="1">Cell envelope</location>
    </subcellularLocation>
</comment>
<evidence type="ECO:0000313" key="8">
    <source>
        <dbReference type="Proteomes" id="UP000245711"/>
    </source>
</evidence>
<comment type="similarity">
    <text evidence="5">Belongs to the bacterial solute-binding protein 9 family.</text>
</comment>
<feature type="chain" id="PRO_5038531465" evidence="6">
    <location>
        <begin position="22"/>
        <end position="308"/>
    </location>
</feature>
<gene>
    <name evidence="7" type="ORF">CBI38_27660</name>
</gene>
<dbReference type="InterPro" id="IPR006128">
    <property type="entry name" value="Lipoprotein_PsaA-like"/>
</dbReference>
<dbReference type="PRINTS" id="PR00690">
    <property type="entry name" value="ADHESNFAMILY"/>
</dbReference>
<dbReference type="AlphaFoldDB" id="A0A2S2C1L2"/>
<dbReference type="OrthoDB" id="9810636at2"/>
<organism evidence="7 8">
    <name type="scientific">Rhodococcus oxybenzonivorans</name>
    <dbReference type="NCBI Taxonomy" id="1990687"/>
    <lineage>
        <taxon>Bacteria</taxon>
        <taxon>Bacillati</taxon>
        <taxon>Actinomycetota</taxon>
        <taxon>Actinomycetes</taxon>
        <taxon>Mycobacteriales</taxon>
        <taxon>Nocardiaceae</taxon>
        <taxon>Rhodococcus</taxon>
    </lineage>
</organism>
<protein>
    <submittedName>
        <fullName evidence="7">Zinc ABC transporter substrate-binding protein</fullName>
    </submittedName>
</protein>
<evidence type="ECO:0000313" key="7">
    <source>
        <dbReference type="EMBL" id="AWK74775.1"/>
    </source>
</evidence>
<keyword evidence="2 5" id="KW-0813">Transport</keyword>
<dbReference type="NCBIfam" id="NF040870">
    <property type="entry name" value="AztC"/>
    <property type="match status" value="1"/>
</dbReference>
<evidence type="ECO:0000256" key="4">
    <source>
        <dbReference type="ARBA" id="ARBA00022729"/>
    </source>
</evidence>
<evidence type="ECO:0000256" key="5">
    <source>
        <dbReference type="RuleBase" id="RU003512"/>
    </source>
</evidence>
<reference evidence="7 8" key="1">
    <citation type="submission" date="2017-05" db="EMBL/GenBank/DDBJ databases">
        <title>Isolation of Rhodococcus sp. S2-17 biodegrading of BP-3.</title>
        <authorList>
            <person name="Lee Y."/>
            <person name="Kim K.H."/>
            <person name="Chun B.H."/>
            <person name="Jung H.S."/>
            <person name="Jeon C.O."/>
        </authorList>
    </citation>
    <scope>NUCLEOTIDE SEQUENCE [LARGE SCALE GENOMIC DNA]</scope>
    <source>
        <strain evidence="7 8">S2-17</strain>
    </source>
</reference>
<evidence type="ECO:0000256" key="2">
    <source>
        <dbReference type="ARBA" id="ARBA00022448"/>
    </source>
</evidence>
<feature type="signal peptide" evidence="6">
    <location>
        <begin position="1"/>
        <end position="21"/>
    </location>
</feature>
<dbReference type="GO" id="GO:0030313">
    <property type="term" value="C:cell envelope"/>
    <property type="evidence" value="ECO:0007669"/>
    <property type="project" value="UniProtKB-SubCell"/>
</dbReference>
<name>A0A2S2C1L2_9NOCA</name>
<dbReference type="GO" id="GO:0030001">
    <property type="term" value="P:metal ion transport"/>
    <property type="evidence" value="ECO:0007669"/>
    <property type="project" value="InterPro"/>
</dbReference>
<dbReference type="SUPFAM" id="SSF53807">
    <property type="entry name" value="Helical backbone' metal receptor"/>
    <property type="match status" value="1"/>
</dbReference>
<dbReference type="RefSeq" id="WP_109334015.1">
    <property type="nucleotide sequence ID" value="NZ_CP021354.1"/>
</dbReference>
<dbReference type="Gene3D" id="3.40.50.1980">
    <property type="entry name" value="Nitrogenase molybdenum iron protein domain"/>
    <property type="match status" value="2"/>
</dbReference>
<keyword evidence="4 6" id="KW-0732">Signal</keyword>
<dbReference type="InterPro" id="IPR006127">
    <property type="entry name" value="ZnuA-like"/>
</dbReference>
<proteinExistence type="inferred from homology"/>
<dbReference type="PRINTS" id="PR00691">
    <property type="entry name" value="ADHESINB"/>
</dbReference>
<dbReference type="InterPro" id="IPR050492">
    <property type="entry name" value="Bact_metal-bind_prot9"/>
</dbReference>
<dbReference type="Pfam" id="PF01297">
    <property type="entry name" value="ZnuA"/>
    <property type="match status" value="1"/>
</dbReference>
<dbReference type="Proteomes" id="UP000245711">
    <property type="component" value="Chromosome"/>
</dbReference>
<dbReference type="PANTHER" id="PTHR42953">
    <property type="entry name" value="HIGH-AFFINITY ZINC UPTAKE SYSTEM PROTEIN ZNUA-RELATED"/>
    <property type="match status" value="1"/>
</dbReference>
<evidence type="ECO:0000256" key="6">
    <source>
        <dbReference type="SAM" id="SignalP"/>
    </source>
</evidence>
<evidence type="ECO:0000256" key="3">
    <source>
        <dbReference type="ARBA" id="ARBA00022723"/>
    </source>
</evidence>
<dbReference type="PROSITE" id="PS51257">
    <property type="entry name" value="PROKAR_LIPOPROTEIN"/>
    <property type="match status" value="1"/>
</dbReference>
<dbReference type="KEGG" id="roz:CBI38_27660"/>
<evidence type="ECO:0000256" key="1">
    <source>
        <dbReference type="ARBA" id="ARBA00004196"/>
    </source>
</evidence>
<dbReference type="InterPro" id="IPR047701">
    <property type="entry name" value="AztC-like"/>
</dbReference>